<gene>
    <name evidence="3" type="ORF">AUEXF2481DRAFT_6976</name>
</gene>
<dbReference type="PANTHER" id="PTHR48081:SF11">
    <property type="entry name" value="ALPHA_BETA HYDROLASE FOLD-3 DOMAIN-CONTAINING PROTEIN-RELATED"/>
    <property type="match status" value="1"/>
</dbReference>
<dbReference type="HOGENOM" id="CLU_012494_11_0_1"/>
<dbReference type="EMBL" id="KL584767">
    <property type="protein sequence ID" value="KEQ93011.1"/>
    <property type="molecule type" value="Genomic_DNA"/>
</dbReference>
<proteinExistence type="predicted"/>
<dbReference type="GeneID" id="25370767"/>
<feature type="domain" description="Alpha/beta hydrolase fold-3" evidence="2">
    <location>
        <begin position="128"/>
        <end position="344"/>
    </location>
</feature>
<evidence type="ECO:0000259" key="2">
    <source>
        <dbReference type="Pfam" id="PF07859"/>
    </source>
</evidence>
<organism evidence="3 4">
    <name type="scientific">Aureobasidium subglaciale (strain EXF-2481)</name>
    <name type="common">Aureobasidium pullulans var. subglaciale</name>
    <dbReference type="NCBI Taxonomy" id="1043005"/>
    <lineage>
        <taxon>Eukaryota</taxon>
        <taxon>Fungi</taxon>
        <taxon>Dikarya</taxon>
        <taxon>Ascomycota</taxon>
        <taxon>Pezizomycotina</taxon>
        <taxon>Dothideomycetes</taxon>
        <taxon>Dothideomycetidae</taxon>
        <taxon>Dothideales</taxon>
        <taxon>Saccotheciaceae</taxon>
        <taxon>Aureobasidium</taxon>
    </lineage>
</organism>
<dbReference type="InterPro" id="IPR050300">
    <property type="entry name" value="GDXG_lipolytic_enzyme"/>
</dbReference>
<dbReference type="PANTHER" id="PTHR48081">
    <property type="entry name" value="AB HYDROLASE SUPERFAMILY PROTEIN C4A8.06C"/>
    <property type="match status" value="1"/>
</dbReference>
<name>A0A074Z1R0_AURSE</name>
<dbReference type="Pfam" id="PF07859">
    <property type="entry name" value="Abhydrolase_3"/>
    <property type="match status" value="1"/>
</dbReference>
<evidence type="ECO:0000256" key="1">
    <source>
        <dbReference type="ARBA" id="ARBA00022801"/>
    </source>
</evidence>
<dbReference type="STRING" id="1043005.A0A074Z1R0"/>
<keyword evidence="4" id="KW-1185">Reference proteome</keyword>
<dbReference type="AlphaFoldDB" id="A0A074Z1R0"/>
<dbReference type="InterPro" id="IPR029058">
    <property type="entry name" value="AB_hydrolase_fold"/>
</dbReference>
<dbReference type="InParanoid" id="A0A074Z1R0"/>
<accession>A0A074Z1R0</accession>
<dbReference type="SUPFAM" id="SSF53474">
    <property type="entry name" value="alpha/beta-Hydrolases"/>
    <property type="match status" value="1"/>
</dbReference>
<dbReference type="GO" id="GO:0016787">
    <property type="term" value="F:hydrolase activity"/>
    <property type="evidence" value="ECO:0007669"/>
    <property type="project" value="UniProtKB-KW"/>
</dbReference>
<dbReference type="Proteomes" id="UP000030641">
    <property type="component" value="Unassembled WGS sequence"/>
</dbReference>
<dbReference type="Gene3D" id="3.40.50.1820">
    <property type="entry name" value="alpha/beta hydrolase"/>
    <property type="match status" value="1"/>
</dbReference>
<dbReference type="InterPro" id="IPR013094">
    <property type="entry name" value="AB_hydrolase_3"/>
</dbReference>
<dbReference type="RefSeq" id="XP_013341483.1">
    <property type="nucleotide sequence ID" value="XM_013486029.1"/>
</dbReference>
<dbReference type="OMA" id="NRMELAY"/>
<dbReference type="OrthoDB" id="408631at2759"/>
<protein>
    <recommendedName>
        <fullName evidence="2">Alpha/beta hydrolase fold-3 domain-containing protein</fullName>
    </recommendedName>
</protein>
<evidence type="ECO:0000313" key="4">
    <source>
        <dbReference type="Proteomes" id="UP000030641"/>
    </source>
</evidence>
<sequence>MAAVFEANPDVKSSTLMEKLQCFVFIPLLPLTLIRVLVRRLFTPKKNLSVKADLICTLLRVAQPWTPLSILRLTGHAVGPLFSRSCRFGSNKSSLYKRVDGKNFSGHWICRGSPMSTPLSPQECDIVILYLHGGAYKIGHPAQALAVFLRVAEIAKAQGINVAVFGLDYSLAPEAKFPTQLHQTRSAYDYLIEDQDISPGKIAVLGDSAGAHLALCLLHDLDETGTEKPEAGAFFVAPWLDLRCSREGSFVRNQEVDYLIHSDLIDDGYQFMPASYDKTNKHLVNFTQPRPEKQWKTILPKKVWVGIGANDVLLDDAVAFVDGVREAGVDVRLDVQEGKCHDWYMVEDFLDVYTYFSSKGELSKRLMKGADALAKAIVSTVKS</sequence>
<keyword evidence="1" id="KW-0378">Hydrolase</keyword>
<dbReference type="FunCoup" id="A0A074Z1R0">
    <property type="interactions" value="16"/>
</dbReference>
<reference evidence="3 4" key="1">
    <citation type="journal article" date="2014" name="BMC Genomics">
        <title>Genome sequencing of four Aureobasidium pullulans varieties: biotechnological potential, stress tolerance, and description of new species.</title>
        <authorList>
            <person name="Gostin Ar C."/>
            <person name="Ohm R.A."/>
            <person name="Kogej T."/>
            <person name="Sonjak S."/>
            <person name="Turk M."/>
            <person name="Zajc J."/>
            <person name="Zalar P."/>
            <person name="Grube M."/>
            <person name="Sun H."/>
            <person name="Han J."/>
            <person name="Sharma A."/>
            <person name="Chiniquy J."/>
            <person name="Ngan C.Y."/>
            <person name="Lipzen A."/>
            <person name="Barry K."/>
            <person name="Grigoriev I.V."/>
            <person name="Gunde-Cimerman N."/>
        </authorList>
    </citation>
    <scope>NUCLEOTIDE SEQUENCE [LARGE SCALE GENOMIC DNA]</scope>
    <source>
        <strain evidence="3 4">EXF-2481</strain>
    </source>
</reference>
<evidence type="ECO:0000313" key="3">
    <source>
        <dbReference type="EMBL" id="KEQ93011.1"/>
    </source>
</evidence>